<evidence type="ECO:0000313" key="2">
    <source>
        <dbReference type="Proteomes" id="UP000275076"/>
    </source>
</evidence>
<dbReference type="Proteomes" id="UP000275076">
    <property type="component" value="Unassembled WGS sequence"/>
</dbReference>
<gene>
    <name evidence="1" type="ORF">D7Z54_10480</name>
</gene>
<name>A0A3R9QM58_9BACI</name>
<proteinExistence type="predicted"/>
<organism evidence="1 2">
    <name type="scientific">Salibacterium salarium</name>
    <dbReference type="NCBI Taxonomy" id="284579"/>
    <lineage>
        <taxon>Bacteria</taxon>
        <taxon>Bacillati</taxon>
        <taxon>Bacillota</taxon>
        <taxon>Bacilli</taxon>
        <taxon>Bacillales</taxon>
        <taxon>Bacillaceae</taxon>
    </lineage>
</organism>
<protein>
    <submittedName>
        <fullName evidence="1">Uncharacterized protein</fullName>
    </submittedName>
</protein>
<keyword evidence="2" id="KW-1185">Reference proteome</keyword>
<comment type="caution">
    <text evidence="1">The sequence shown here is derived from an EMBL/GenBank/DDBJ whole genome shotgun (WGS) entry which is preliminary data.</text>
</comment>
<dbReference type="EMBL" id="RBVX01000008">
    <property type="protein sequence ID" value="RSL33390.1"/>
    <property type="molecule type" value="Genomic_DNA"/>
</dbReference>
<reference evidence="1 2" key="1">
    <citation type="submission" date="2018-10" db="EMBL/GenBank/DDBJ databases">
        <title>Draft genome sequence of Bacillus salarius IM0101, isolated from a hypersaline soil in Inner Mongolia, China.</title>
        <authorList>
            <person name="Yamprayoonswat W."/>
            <person name="Boonvisut S."/>
            <person name="Jumpathong W."/>
            <person name="Sittihan S."/>
            <person name="Ruangsuj P."/>
            <person name="Wanthongcharoen S."/>
            <person name="Thongpramul N."/>
            <person name="Pimmason S."/>
            <person name="Yu B."/>
            <person name="Yasawong M."/>
        </authorList>
    </citation>
    <scope>NUCLEOTIDE SEQUENCE [LARGE SCALE GENOMIC DNA]</scope>
    <source>
        <strain evidence="1 2">IM0101</strain>
    </source>
</reference>
<dbReference type="AlphaFoldDB" id="A0A3R9QM58"/>
<evidence type="ECO:0000313" key="1">
    <source>
        <dbReference type="EMBL" id="RSL33390.1"/>
    </source>
</evidence>
<accession>A0A3R9QM58</accession>
<sequence>MEIDRTIFVTAVAGRENRVEGGFHMLKAMKQKLDQKRVILAEGTAQRIEDYAESQHREALEKMKREEAVNHLLHQEIDKYLYTIHPSFLLNPDAASALQNRLIARSQGKLSFSLHVTSEMRLAHDFYNTDLSVFVRLLEKKGFSLLGNEGRFLTALLNKLSENNYRIYEDRYGSFINKHDTLYDAVYKYLEMADDKNKYESGRIDFLNKYLINKGLLEPDYTKKKLRKLMKSLEKKHSEDYKVTRLEKRMTEIG</sequence>